<name>A0A3B0ZVV5_9ZZZZ</name>
<proteinExistence type="predicted"/>
<dbReference type="EMBL" id="UOFQ01000173">
    <property type="protein sequence ID" value="VAW90099.1"/>
    <property type="molecule type" value="Genomic_DNA"/>
</dbReference>
<evidence type="ECO:0000313" key="1">
    <source>
        <dbReference type="EMBL" id="VAW90099.1"/>
    </source>
</evidence>
<protein>
    <recommendedName>
        <fullName evidence="2">Beta-ketoacyl synthase N-terminal domain-containing protein</fullName>
    </recommendedName>
</protein>
<reference evidence="1" key="1">
    <citation type="submission" date="2018-06" db="EMBL/GenBank/DDBJ databases">
        <authorList>
            <person name="Zhirakovskaya E."/>
        </authorList>
    </citation>
    <scope>NUCLEOTIDE SEQUENCE</scope>
</reference>
<evidence type="ECO:0008006" key="2">
    <source>
        <dbReference type="Google" id="ProtNLM"/>
    </source>
</evidence>
<accession>A0A3B0ZVV5</accession>
<dbReference type="AlphaFoldDB" id="A0A3B0ZVV5"/>
<organism evidence="1">
    <name type="scientific">hydrothermal vent metagenome</name>
    <dbReference type="NCBI Taxonomy" id="652676"/>
    <lineage>
        <taxon>unclassified sequences</taxon>
        <taxon>metagenomes</taxon>
        <taxon>ecological metagenomes</taxon>
    </lineage>
</organism>
<sequence>MYKKIGIYATSNYHHNITNNLPSLKEQVKEACGQNIRRIDRLTQLALIGACQCNKQVAIPPQTSLYLVSMYGAFNNSLTIFKQMYQETLPPGPLKFVNTVGNAACFHISKQLALDSSSLFISRSHFLLEACIKLAHLDLSARQTTTALIGLVTEARHSIDIHRQGLNTEEATPKEVSQWMLLSYDMPGLEPMAKIIHVKEPMRFSELLAWIKMQFEQQNAYQVHLMISSNATSKKHSEVASQLGTAIKQTITSIQDSCHTLDIFNFIEQKATGPTLLIYIDTDNRDRWSAISIEK</sequence>
<gene>
    <name evidence="1" type="ORF">MNBD_GAMMA17-1634</name>
</gene>